<name>A0A1W2AJN2_9FIRM</name>
<dbReference type="GO" id="GO:0009307">
    <property type="term" value="P:DNA restriction-modification system"/>
    <property type="evidence" value="ECO:0007669"/>
    <property type="project" value="UniProtKB-KW"/>
</dbReference>
<dbReference type="Gene3D" id="3.40.50.150">
    <property type="entry name" value="Vaccinia Virus protein VP39"/>
    <property type="match status" value="1"/>
</dbReference>
<evidence type="ECO:0000256" key="3">
    <source>
        <dbReference type="ARBA" id="ARBA00022679"/>
    </source>
</evidence>
<dbReference type="Pfam" id="PF01555">
    <property type="entry name" value="N6_N4_Mtase"/>
    <property type="match status" value="1"/>
</dbReference>
<evidence type="ECO:0000256" key="1">
    <source>
        <dbReference type="ARBA" id="ARBA00006594"/>
    </source>
</evidence>
<keyword evidence="2 7" id="KW-0489">Methyltransferase</keyword>
<dbReference type="GO" id="GO:0008170">
    <property type="term" value="F:N-methyltransferase activity"/>
    <property type="evidence" value="ECO:0007669"/>
    <property type="project" value="InterPro"/>
</dbReference>
<dbReference type="RefSeq" id="WP_084234469.1">
    <property type="nucleotide sequence ID" value="NZ_FWXW01000004.1"/>
</dbReference>
<evidence type="ECO:0000256" key="4">
    <source>
        <dbReference type="ARBA" id="ARBA00022691"/>
    </source>
</evidence>
<dbReference type="STRING" id="1122930.SAMN02745168_1777"/>
<reference evidence="7 8" key="1">
    <citation type="submission" date="2017-04" db="EMBL/GenBank/DDBJ databases">
        <authorList>
            <person name="Afonso C.L."/>
            <person name="Miller P.J."/>
            <person name="Scott M.A."/>
            <person name="Spackman E."/>
            <person name="Goraichik I."/>
            <person name="Dimitrov K.M."/>
            <person name="Suarez D.L."/>
            <person name="Swayne D.E."/>
        </authorList>
    </citation>
    <scope>NUCLEOTIDE SEQUENCE [LARGE SCALE GENOMIC DNA]</scope>
    <source>
        <strain evidence="7 8">DSM 12816</strain>
    </source>
</reference>
<sequence length="663" mass="76277">MINKDNITNLEILSNQELIAIINKMVERGVSLSFFGKKNAQYIEKKVKPRQVEVIQDLSCSKTANRNKLIEGENLQAMVTLYKYRNSVDLILTDPPYNTGKDFRYNDKWDEDPNDPYLGELVKLEDGSRHTKWMKFMLPRLQMMKAMLKKSGVLAICIDDRELYHLGMLLDEIFGEDNRIGIINWQKSYSPRNDNTHISTATEYVLVYAKNLEYANTSLLSRTDKMNSIYTNPDKDPNGDWTSGDPCARTPNSKDRYAIQSPFTGDLHYPGTGSWRFKKTDIKAELESWGIKYVEKSLNDGRAKALVIKNGIIPEIPVNQNLDDQTTIEFHGEANSIMKKGFAVAEKIRINGVYPKIFFLKEGKGRPRYKRYLSQVKKGRVPLTYWADEDYEEEFILGCQSWPYEESGHSQTGIRELDYVVGKGHGFTTVKPLKLFEKIIQLWCPNDGIVLDPFAGSGTTGHAVMELNALTGSERAFILIEKGEESDDYTRSLTQVRLARAISGERVDKDGKIRVLESPMSEGFDYWFLKREVDASTILKMRREEIIDVILTSHWEEDTKKSAYNLERFQDNDFKYLVGKNLRNEGFFIIWDGEKSVGQLDINVLKTIANEAKLGSVKPPYHVYARYQLYQSPNVMFYQIPDKILAHLGLNENSDRYNNEEEE</sequence>
<dbReference type="GO" id="GO:0003677">
    <property type="term" value="F:DNA binding"/>
    <property type="evidence" value="ECO:0007669"/>
    <property type="project" value="InterPro"/>
</dbReference>
<evidence type="ECO:0000256" key="2">
    <source>
        <dbReference type="ARBA" id="ARBA00022603"/>
    </source>
</evidence>
<protein>
    <submittedName>
        <fullName evidence="7">Adenine-specific DNA-methyltransferase</fullName>
    </submittedName>
</protein>
<dbReference type="EMBL" id="FWXW01000004">
    <property type="protein sequence ID" value="SMC60887.1"/>
    <property type="molecule type" value="Genomic_DNA"/>
</dbReference>
<feature type="domain" description="DNA methylase N-4/N-6" evidence="6">
    <location>
        <begin position="88"/>
        <end position="485"/>
    </location>
</feature>
<dbReference type="InterPro" id="IPR002941">
    <property type="entry name" value="DNA_methylase_N4/N6"/>
</dbReference>
<dbReference type="InterPro" id="IPR029063">
    <property type="entry name" value="SAM-dependent_MTases_sf"/>
</dbReference>
<keyword evidence="8" id="KW-1185">Reference proteome</keyword>
<dbReference type="AlphaFoldDB" id="A0A1W2AJN2"/>
<dbReference type="OrthoDB" id="9800801at2"/>
<organism evidence="7 8">
    <name type="scientific">Papillibacter cinnamivorans DSM 12816</name>
    <dbReference type="NCBI Taxonomy" id="1122930"/>
    <lineage>
        <taxon>Bacteria</taxon>
        <taxon>Bacillati</taxon>
        <taxon>Bacillota</taxon>
        <taxon>Clostridia</taxon>
        <taxon>Eubacteriales</taxon>
        <taxon>Oscillospiraceae</taxon>
        <taxon>Papillibacter</taxon>
    </lineage>
</organism>
<evidence type="ECO:0000259" key="6">
    <source>
        <dbReference type="Pfam" id="PF01555"/>
    </source>
</evidence>
<dbReference type="SUPFAM" id="SSF53335">
    <property type="entry name" value="S-adenosyl-L-methionine-dependent methyltransferases"/>
    <property type="match status" value="1"/>
</dbReference>
<keyword evidence="5" id="KW-0680">Restriction system</keyword>
<dbReference type="InterPro" id="IPR002052">
    <property type="entry name" value="DNA_methylase_N6_adenine_CS"/>
</dbReference>
<dbReference type="Proteomes" id="UP000192790">
    <property type="component" value="Unassembled WGS sequence"/>
</dbReference>
<comment type="similarity">
    <text evidence="1">Belongs to the N(4)/N(6)-methyltransferase family.</text>
</comment>
<accession>A0A1W2AJN2</accession>
<keyword evidence="3 7" id="KW-0808">Transferase</keyword>
<proteinExistence type="inferred from homology"/>
<dbReference type="InterPro" id="IPR002295">
    <property type="entry name" value="N4/N6-MTase_EcoPI_Mod-like"/>
</dbReference>
<dbReference type="GO" id="GO:0032259">
    <property type="term" value="P:methylation"/>
    <property type="evidence" value="ECO:0007669"/>
    <property type="project" value="UniProtKB-KW"/>
</dbReference>
<evidence type="ECO:0000313" key="8">
    <source>
        <dbReference type="Proteomes" id="UP000192790"/>
    </source>
</evidence>
<evidence type="ECO:0000313" key="7">
    <source>
        <dbReference type="EMBL" id="SMC60887.1"/>
    </source>
</evidence>
<evidence type="ECO:0000256" key="5">
    <source>
        <dbReference type="ARBA" id="ARBA00022747"/>
    </source>
</evidence>
<dbReference type="PRINTS" id="PR00506">
    <property type="entry name" value="D21N6MTFRASE"/>
</dbReference>
<dbReference type="PROSITE" id="PS00092">
    <property type="entry name" value="N6_MTASE"/>
    <property type="match status" value="1"/>
</dbReference>
<keyword evidence="4" id="KW-0949">S-adenosyl-L-methionine</keyword>
<gene>
    <name evidence="7" type="ORF">SAMN02745168_1777</name>
</gene>